<dbReference type="Gene3D" id="3.30.70.940">
    <property type="entry name" value="NusG, N-terminal domain"/>
    <property type="match status" value="1"/>
</dbReference>
<dbReference type="InterPro" id="IPR006645">
    <property type="entry name" value="NGN-like_dom"/>
</dbReference>
<dbReference type="PANTHER" id="PTHR11125">
    <property type="entry name" value="SUPPRESSOR OF TY 5"/>
    <property type="match status" value="1"/>
</dbReference>
<evidence type="ECO:0000256" key="9">
    <source>
        <dbReference type="ARBA" id="ARBA00023242"/>
    </source>
</evidence>
<feature type="compositionally biased region" description="Acidic residues" evidence="10">
    <location>
        <begin position="34"/>
        <end position="55"/>
    </location>
</feature>
<dbReference type="Pfam" id="PF23038">
    <property type="entry name" value="KOW6_SPT51-2"/>
    <property type="match status" value="1"/>
</dbReference>
<proteinExistence type="inferred from homology"/>
<dbReference type="InterPro" id="IPR036735">
    <property type="entry name" value="NGN_dom_sf"/>
</dbReference>
<evidence type="ECO:0000313" key="14">
    <source>
        <dbReference type="Proteomes" id="UP000428333"/>
    </source>
</evidence>
<comment type="caution">
    <text evidence="13">The sequence shown here is derived from an EMBL/GenBank/DDBJ whole genome shotgun (WGS) entry which is preliminary data.</text>
</comment>
<evidence type="ECO:0000256" key="2">
    <source>
        <dbReference type="ARBA" id="ARBA00006956"/>
    </source>
</evidence>
<dbReference type="GO" id="GO:0032044">
    <property type="term" value="C:DSIF complex"/>
    <property type="evidence" value="ECO:0007669"/>
    <property type="project" value="TreeGrafter"/>
</dbReference>
<evidence type="ECO:0000256" key="7">
    <source>
        <dbReference type="ARBA" id="ARBA00023159"/>
    </source>
</evidence>
<dbReference type="Pfam" id="PF23287">
    <property type="entry name" value="KOW7_SPT5"/>
    <property type="match status" value="1"/>
</dbReference>
<dbReference type="FunFam" id="3.30.70.940:FF:000007">
    <property type="entry name" value="Transcription elongation factor SPT5"/>
    <property type="match status" value="1"/>
</dbReference>
<dbReference type="InterPro" id="IPR041976">
    <property type="entry name" value="KOW_Spt5_3"/>
</dbReference>
<dbReference type="AlphaFoldDB" id="A0A6A4LBP1"/>
<evidence type="ECO:0000259" key="12">
    <source>
        <dbReference type="SMART" id="SM00739"/>
    </source>
</evidence>
<dbReference type="InterPro" id="IPR008991">
    <property type="entry name" value="Translation_prot_SH3-like_sf"/>
</dbReference>
<dbReference type="CDD" id="cd06083">
    <property type="entry name" value="KOW_Spt5_3"/>
    <property type="match status" value="1"/>
</dbReference>
<comment type="subcellular location">
    <subcellularLocation>
        <location evidence="1">Nucleus</location>
    </subcellularLocation>
</comment>
<dbReference type="GO" id="GO:0006368">
    <property type="term" value="P:transcription elongation by RNA polymerase II"/>
    <property type="evidence" value="ECO:0007669"/>
    <property type="project" value="TreeGrafter"/>
</dbReference>
<comment type="similarity">
    <text evidence="2">Belongs to the SPT5 family.</text>
</comment>
<dbReference type="InterPro" id="IPR041973">
    <property type="entry name" value="KOW_Spt5_1"/>
</dbReference>
<evidence type="ECO:0000259" key="11">
    <source>
        <dbReference type="SMART" id="SM00738"/>
    </source>
</evidence>
<gene>
    <name evidence="13" type="ORF">C3L33_13228</name>
</gene>
<evidence type="ECO:0008006" key="15">
    <source>
        <dbReference type="Google" id="ProtNLM"/>
    </source>
</evidence>
<feature type="non-terminal residue" evidence="13">
    <location>
        <position position="1"/>
    </location>
</feature>
<organism evidence="13 14">
    <name type="scientific">Rhododendron williamsianum</name>
    <dbReference type="NCBI Taxonomy" id="262921"/>
    <lineage>
        <taxon>Eukaryota</taxon>
        <taxon>Viridiplantae</taxon>
        <taxon>Streptophyta</taxon>
        <taxon>Embryophyta</taxon>
        <taxon>Tracheophyta</taxon>
        <taxon>Spermatophyta</taxon>
        <taxon>Magnoliopsida</taxon>
        <taxon>eudicotyledons</taxon>
        <taxon>Gunneridae</taxon>
        <taxon>Pentapetalae</taxon>
        <taxon>asterids</taxon>
        <taxon>Ericales</taxon>
        <taxon>Ericaceae</taxon>
        <taxon>Ericoideae</taxon>
        <taxon>Rhodoreae</taxon>
        <taxon>Rhododendron</taxon>
    </lineage>
</organism>
<dbReference type="GO" id="GO:0006357">
    <property type="term" value="P:regulation of transcription by RNA polymerase II"/>
    <property type="evidence" value="ECO:0007669"/>
    <property type="project" value="InterPro"/>
</dbReference>
<keyword evidence="7" id="KW-0010">Activator</keyword>
<dbReference type="SMART" id="SM00738">
    <property type="entry name" value="NGN"/>
    <property type="match status" value="1"/>
</dbReference>
<keyword evidence="6" id="KW-0805">Transcription regulation</keyword>
<evidence type="ECO:0000256" key="8">
    <source>
        <dbReference type="ARBA" id="ARBA00023163"/>
    </source>
</evidence>
<reference evidence="13 14" key="1">
    <citation type="journal article" date="2019" name="Genome Biol. Evol.">
        <title>The Rhododendron genome and chromosomal organization provide insight into shared whole-genome duplications across the heath family (Ericaceae).</title>
        <authorList>
            <person name="Soza V.L."/>
            <person name="Lindsley D."/>
            <person name="Waalkes A."/>
            <person name="Ramage E."/>
            <person name="Patwardhan R.P."/>
            <person name="Burton J.N."/>
            <person name="Adey A."/>
            <person name="Kumar A."/>
            <person name="Qiu R."/>
            <person name="Shendure J."/>
            <person name="Hall B."/>
        </authorList>
    </citation>
    <scope>NUCLEOTIDE SEQUENCE [LARGE SCALE GENOMIC DNA]</scope>
    <source>
        <strain evidence="13">RSF 1966-606</strain>
    </source>
</reference>
<dbReference type="Pfam" id="PF11942">
    <property type="entry name" value="Spt5_N"/>
    <property type="match status" value="1"/>
</dbReference>
<dbReference type="InterPro" id="IPR022581">
    <property type="entry name" value="Spt5_N"/>
</dbReference>
<evidence type="ECO:0000256" key="6">
    <source>
        <dbReference type="ARBA" id="ARBA00023015"/>
    </source>
</evidence>
<feature type="compositionally biased region" description="Acidic residues" evidence="10">
    <location>
        <begin position="9"/>
        <end position="20"/>
    </location>
</feature>
<dbReference type="PANTHER" id="PTHR11125:SF7">
    <property type="entry name" value="TRANSCRIPTION ELONGATION FACTOR SPT5"/>
    <property type="match status" value="1"/>
</dbReference>
<dbReference type="Proteomes" id="UP000428333">
    <property type="component" value="Linkage Group LG08"/>
</dbReference>
<keyword evidence="3" id="KW-0678">Repressor</keyword>
<keyword evidence="5" id="KW-0677">Repeat</keyword>
<dbReference type="OrthoDB" id="28901at2759"/>
<dbReference type="InterPro" id="IPR039659">
    <property type="entry name" value="SPT5"/>
</dbReference>
<evidence type="ECO:0000256" key="10">
    <source>
        <dbReference type="SAM" id="MobiDB-lite"/>
    </source>
</evidence>
<evidence type="ECO:0000256" key="5">
    <source>
        <dbReference type="ARBA" id="ARBA00022737"/>
    </source>
</evidence>
<keyword evidence="14" id="KW-1185">Reference proteome</keyword>
<dbReference type="InterPro" id="IPR014722">
    <property type="entry name" value="Rib_uL2_dom2"/>
</dbReference>
<dbReference type="Gene3D" id="2.30.30.30">
    <property type="match status" value="2"/>
</dbReference>
<protein>
    <recommendedName>
        <fullName evidence="15">KOW domain-containing protein</fullName>
    </recommendedName>
</protein>
<evidence type="ECO:0000256" key="4">
    <source>
        <dbReference type="ARBA" id="ARBA00022553"/>
    </source>
</evidence>
<accession>A0A6A4LBP1</accession>
<dbReference type="Pfam" id="PF03439">
    <property type="entry name" value="Spt5-NGN"/>
    <property type="match status" value="1"/>
</dbReference>
<feature type="region of interest" description="Disordered" evidence="10">
    <location>
        <begin position="1"/>
        <end position="64"/>
    </location>
</feature>
<evidence type="ECO:0000256" key="1">
    <source>
        <dbReference type="ARBA" id="ARBA00004123"/>
    </source>
</evidence>
<dbReference type="GO" id="GO:0003729">
    <property type="term" value="F:mRNA binding"/>
    <property type="evidence" value="ECO:0007669"/>
    <property type="project" value="TreeGrafter"/>
</dbReference>
<dbReference type="InterPro" id="IPR057934">
    <property type="entry name" value="KOW_Spt5_7"/>
</dbReference>
<name>A0A6A4LBP1_9ERIC</name>
<feature type="domain" description="NusG-like N-terminal" evidence="11">
    <location>
        <begin position="138"/>
        <end position="234"/>
    </location>
</feature>
<keyword evidence="9" id="KW-0539">Nucleus</keyword>
<dbReference type="CDD" id="cd09888">
    <property type="entry name" value="NGN_Euk"/>
    <property type="match status" value="1"/>
</dbReference>
<dbReference type="SUPFAM" id="SSF50104">
    <property type="entry name" value="Translation proteins SH3-like domain"/>
    <property type="match status" value="1"/>
</dbReference>
<dbReference type="GO" id="GO:0032784">
    <property type="term" value="P:regulation of DNA-templated transcription elongation"/>
    <property type="evidence" value="ECO:0007669"/>
    <property type="project" value="InterPro"/>
</dbReference>
<dbReference type="Pfam" id="PF23042">
    <property type="entry name" value="KOW1_SPT5"/>
    <property type="match status" value="1"/>
</dbReference>
<dbReference type="InterPro" id="IPR039385">
    <property type="entry name" value="NGN_Euk"/>
</dbReference>
<dbReference type="InterPro" id="IPR057935">
    <property type="entry name" value="KOW_Spt5_6_plant"/>
</dbReference>
<keyword evidence="4" id="KW-0597">Phosphoprotein</keyword>
<keyword evidence="8" id="KW-0804">Transcription</keyword>
<evidence type="ECO:0000256" key="3">
    <source>
        <dbReference type="ARBA" id="ARBA00022491"/>
    </source>
</evidence>
<feature type="domain" description="KOW" evidence="12">
    <location>
        <begin position="366"/>
        <end position="393"/>
    </location>
</feature>
<dbReference type="EMBL" id="QEFC01002091">
    <property type="protein sequence ID" value="KAE9454872.1"/>
    <property type="molecule type" value="Genomic_DNA"/>
</dbReference>
<evidence type="ECO:0000313" key="13">
    <source>
        <dbReference type="EMBL" id="KAE9454872.1"/>
    </source>
</evidence>
<dbReference type="InterPro" id="IPR005100">
    <property type="entry name" value="NGN-domain"/>
</dbReference>
<sequence length="707" mass="79214">MSHRRRDDSDEELERDEDEEVGKSGRKRRRSEFIDDVAEEDEDEEEEEEEEDGEFYDGGGGGRRHFIVDHVTDLQDEDDVRRMHCRSLSPREDDQEDVEALERSIQARYARLSHTEYDEERQETTDVEQQALLPSVRDPKFWMVKCKTGHEREAAVCLMQKYLDKGSELQIRSAIALDHLKDYIYVEADKEAHVRRTDLISIFIQACKGMRLIHGNTKITLVPIKEMTDVVSVKSKAIDLSRDTWVRVKKEIIKGISLKKKGKSKKEGFVPPARFMNVDEAREMRIRVERRYDPMTGDYFENIGGMMFKDGFLYKNVSMKSISTQNIQPTFDEFEKFRQPVEHGVGDMASLSTKTLAVNEKELCKYFEPGNHVKVVCGASEGATGMVIKVEGHVVIIVSDTTKEDIRVIADNVAECSEVTSGVTRTGGYELHDLVVGRSRGNGKRNGDTLASRFSHLRTPTHVPQSLGKLPRGAPMDSGARHRGGRGMIHWSVHSKSLSGAFKGYRGRVVDFKGSSVRIELESKVVAGILEVLLQADMRAYSWFSYFTYAAFRYTILSSSFLLFCTRSKCPSPYLPSTPGGHPMTPSSASYLPDTPGWQPMTPGRGGDDGLWALPDVLVNVRRSGEDTVIGVVRDVLSDGSCRINLGSSGDGDTVIALSSQIDLVVPRKSDKVKIMSGALRGSTGKLIGVDGRMELSSKMQLLRLGY</sequence>
<dbReference type="InterPro" id="IPR005824">
    <property type="entry name" value="KOW"/>
</dbReference>
<feature type="domain" description="KOW" evidence="12">
    <location>
        <begin position="666"/>
        <end position="693"/>
    </location>
</feature>
<dbReference type="SMART" id="SM00739">
    <property type="entry name" value="KOW"/>
    <property type="match status" value="2"/>
</dbReference>